<dbReference type="OrthoDB" id="3665793at2759"/>
<reference evidence="1" key="1">
    <citation type="journal article" date="2020" name="Stud. Mycol.">
        <title>101 Dothideomycetes genomes: a test case for predicting lifestyles and emergence of pathogens.</title>
        <authorList>
            <person name="Haridas S."/>
            <person name="Albert R."/>
            <person name="Binder M."/>
            <person name="Bloem J."/>
            <person name="Labutti K."/>
            <person name="Salamov A."/>
            <person name="Andreopoulos B."/>
            <person name="Baker S."/>
            <person name="Barry K."/>
            <person name="Bills G."/>
            <person name="Bluhm B."/>
            <person name="Cannon C."/>
            <person name="Castanera R."/>
            <person name="Culley D."/>
            <person name="Daum C."/>
            <person name="Ezra D."/>
            <person name="Gonzalez J."/>
            <person name="Henrissat B."/>
            <person name="Kuo A."/>
            <person name="Liang C."/>
            <person name="Lipzen A."/>
            <person name="Lutzoni F."/>
            <person name="Magnuson J."/>
            <person name="Mondo S."/>
            <person name="Nolan M."/>
            <person name="Ohm R."/>
            <person name="Pangilinan J."/>
            <person name="Park H.-J."/>
            <person name="Ramirez L."/>
            <person name="Alfaro M."/>
            <person name="Sun H."/>
            <person name="Tritt A."/>
            <person name="Yoshinaga Y."/>
            <person name="Zwiers L.-H."/>
            <person name="Turgeon B."/>
            <person name="Goodwin S."/>
            <person name="Spatafora J."/>
            <person name="Crous P."/>
            <person name="Grigoriev I."/>
        </authorList>
    </citation>
    <scope>NUCLEOTIDE SEQUENCE</scope>
    <source>
        <strain evidence="1">CBS 113818</strain>
    </source>
</reference>
<dbReference type="EMBL" id="MU006221">
    <property type="protein sequence ID" value="KAF2828978.1"/>
    <property type="molecule type" value="Genomic_DNA"/>
</dbReference>
<accession>A0A6A7A8B0</accession>
<keyword evidence="2" id="KW-1185">Reference proteome</keyword>
<protein>
    <submittedName>
        <fullName evidence="1">Uncharacterized protein</fullName>
    </submittedName>
</protein>
<dbReference type="Proteomes" id="UP000799424">
    <property type="component" value="Unassembled WGS sequence"/>
</dbReference>
<evidence type="ECO:0000313" key="2">
    <source>
        <dbReference type="Proteomes" id="UP000799424"/>
    </source>
</evidence>
<dbReference type="AlphaFoldDB" id="A0A6A7A8B0"/>
<proteinExistence type="predicted"/>
<evidence type="ECO:0000313" key="1">
    <source>
        <dbReference type="EMBL" id="KAF2828978.1"/>
    </source>
</evidence>
<organism evidence="1 2">
    <name type="scientific">Ophiobolus disseminans</name>
    <dbReference type="NCBI Taxonomy" id="1469910"/>
    <lineage>
        <taxon>Eukaryota</taxon>
        <taxon>Fungi</taxon>
        <taxon>Dikarya</taxon>
        <taxon>Ascomycota</taxon>
        <taxon>Pezizomycotina</taxon>
        <taxon>Dothideomycetes</taxon>
        <taxon>Pleosporomycetidae</taxon>
        <taxon>Pleosporales</taxon>
        <taxon>Pleosporineae</taxon>
        <taxon>Phaeosphaeriaceae</taxon>
        <taxon>Ophiobolus</taxon>
    </lineage>
</organism>
<name>A0A6A7A8B0_9PLEO</name>
<gene>
    <name evidence="1" type="ORF">CC86DRAFT_183864</name>
</gene>
<sequence length="127" mass="15105">MQHDLLNKSPGDYTLSYITTIAEDTFPDSFNALIDHQELAWEDMDAPGVFEQALFLGWLKVDQDLHKVLVWMTTDSIVRFFTRSGKGLNRTDQRHVRMQEPWVFARDPVRRRFGLWSYTTSWRRILR</sequence>